<dbReference type="EMBL" id="AUPL01002369">
    <property type="protein sequence ID" value="ESL09906.1"/>
    <property type="molecule type" value="Genomic_DNA"/>
</dbReference>
<comment type="caution">
    <text evidence="2">The sequence shown here is derived from an EMBL/GenBank/DDBJ whole genome shotgun (WGS) entry which is preliminary data.</text>
</comment>
<keyword evidence="3" id="KW-1185">Reference proteome</keyword>
<protein>
    <submittedName>
        <fullName evidence="2">Uncharacterized protein</fullName>
    </submittedName>
</protein>
<dbReference type="VEuPathDB" id="TriTrypDB:TRSC58_02369"/>
<evidence type="ECO:0000313" key="3">
    <source>
        <dbReference type="Proteomes" id="UP000031737"/>
    </source>
</evidence>
<name>A0A061J6X9_TRYRA</name>
<proteinExistence type="predicted"/>
<dbReference type="OrthoDB" id="245803at2759"/>
<dbReference type="Proteomes" id="UP000031737">
    <property type="component" value="Unassembled WGS sequence"/>
</dbReference>
<accession>A0A061J6X9</accession>
<gene>
    <name evidence="2" type="ORF">TRSC58_02369</name>
</gene>
<evidence type="ECO:0000313" key="2">
    <source>
        <dbReference type="EMBL" id="ESL09906.1"/>
    </source>
</evidence>
<sequence>MSCRHCLNSRAHFVHKKTAALWSVTLSEMVNFVLQHLSQTDRAKHRSSSTTFLLSEPTALDDHLHVRWPTVLASLLEAVNVAVEEKDLQDLSHLQGEMNARSKEFHALAMKSALASGGSEYETVYFSLLTLANMECFTATELSWLLASLEDSYTAGGHPSAMDAFLSCTVHASLAPAARELLDVLRALMQGGNRLLQLKALMEFKGVMEGQHKPVPPEGTPMEPSGEP</sequence>
<reference evidence="2 3" key="1">
    <citation type="submission" date="2013-07" db="EMBL/GenBank/DDBJ databases">
        <authorList>
            <person name="Stoco P.H."/>
            <person name="Wagner G."/>
            <person name="Gerber A."/>
            <person name="Zaha A."/>
            <person name="Thompson C."/>
            <person name="Bartholomeu D.C."/>
            <person name="Luckemeyer D.D."/>
            <person name="Bahia D."/>
            <person name="Loreto E."/>
            <person name="Prestes E.B."/>
            <person name="Lima F.M."/>
            <person name="Rodrigues-Luiz G."/>
            <person name="Vallejo G.A."/>
            <person name="Filho J.F."/>
            <person name="Monteiro K.M."/>
            <person name="Tyler K.M."/>
            <person name="de Almeida L.G."/>
            <person name="Ortiz M.F."/>
            <person name="Siervo M.A."/>
            <person name="de Moraes M.H."/>
            <person name="Cunha O.L."/>
            <person name="Mendonca-Neto R."/>
            <person name="Silva R."/>
            <person name="Teixeira S.M."/>
            <person name="Murta S.M."/>
            <person name="Sincero T.C."/>
            <person name="Mendes T.A."/>
            <person name="Urmenyi T.P."/>
            <person name="Silva V.G."/>
            <person name="da Rocha W.D."/>
            <person name="Andersson B."/>
            <person name="Romanha A.J."/>
            <person name="Steindel M."/>
            <person name="de Vasconcelos A.T."/>
            <person name="Grisard E.C."/>
        </authorList>
    </citation>
    <scope>NUCLEOTIDE SEQUENCE [LARGE SCALE GENOMIC DNA]</scope>
    <source>
        <strain evidence="2 3">SC58</strain>
    </source>
</reference>
<evidence type="ECO:0000256" key="1">
    <source>
        <dbReference type="SAM" id="MobiDB-lite"/>
    </source>
</evidence>
<organism evidence="2 3">
    <name type="scientific">Trypanosoma rangeli SC58</name>
    <dbReference type="NCBI Taxonomy" id="429131"/>
    <lineage>
        <taxon>Eukaryota</taxon>
        <taxon>Discoba</taxon>
        <taxon>Euglenozoa</taxon>
        <taxon>Kinetoplastea</taxon>
        <taxon>Metakinetoplastina</taxon>
        <taxon>Trypanosomatida</taxon>
        <taxon>Trypanosomatidae</taxon>
        <taxon>Trypanosoma</taxon>
        <taxon>Herpetosoma</taxon>
    </lineage>
</organism>
<feature type="region of interest" description="Disordered" evidence="1">
    <location>
        <begin position="209"/>
        <end position="228"/>
    </location>
</feature>
<dbReference type="AlphaFoldDB" id="A0A061J6X9"/>